<dbReference type="AlphaFoldDB" id="A0A9D7XM77"/>
<proteinExistence type="predicted"/>
<reference evidence="3 4" key="1">
    <citation type="submission" date="2020-10" db="EMBL/GenBank/DDBJ databases">
        <title>Connecting structure to function with the recovery of over 1000 high-quality activated sludge metagenome-assembled genomes encoding full-length rRNA genes using long-read sequencing.</title>
        <authorList>
            <person name="Singleton C.M."/>
            <person name="Petriglieri F."/>
            <person name="Kristensen J.M."/>
            <person name="Kirkegaard R.H."/>
            <person name="Michaelsen T.Y."/>
            <person name="Andersen M.H."/>
            <person name="Karst S.M."/>
            <person name="Dueholm M.S."/>
            <person name="Nielsen P.H."/>
            <person name="Albertsen M."/>
        </authorList>
    </citation>
    <scope>NUCLEOTIDE SEQUENCE [LARGE SCALE GENOMIC DNA]</scope>
    <source>
        <strain evidence="3">Ribe_18-Q3-R11-54_MAXAC.273</strain>
    </source>
</reference>
<evidence type="ECO:0000256" key="1">
    <source>
        <dbReference type="SAM" id="SignalP"/>
    </source>
</evidence>
<organism evidence="3 4">
    <name type="scientific">Candidatus Opimibacter skivensis</name>
    <dbReference type="NCBI Taxonomy" id="2982028"/>
    <lineage>
        <taxon>Bacteria</taxon>
        <taxon>Pseudomonadati</taxon>
        <taxon>Bacteroidota</taxon>
        <taxon>Saprospiria</taxon>
        <taxon>Saprospirales</taxon>
        <taxon>Saprospiraceae</taxon>
        <taxon>Candidatus Opimibacter</taxon>
    </lineage>
</organism>
<evidence type="ECO:0000259" key="2">
    <source>
        <dbReference type="SMART" id="SM00642"/>
    </source>
</evidence>
<feature type="signal peptide" evidence="1">
    <location>
        <begin position="1"/>
        <end position="24"/>
    </location>
</feature>
<comment type="caution">
    <text evidence="3">The sequence shown here is derived from an EMBL/GenBank/DDBJ whole genome shotgun (WGS) entry which is preliminary data.</text>
</comment>
<gene>
    <name evidence="3" type="ORF">IPP15_05855</name>
</gene>
<dbReference type="SMART" id="SM00642">
    <property type="entry name" value="Aamy"/>
    <property type="match status" value="1"/>
</dbReference>
<dbReference type="InterPro" id="IPR017853">
    <property type="entry name" value="GH"/>
</dbReference>
<dbReference type="GO" id="GO:0005975">
    <property type="term" value="P:carbohydrate metabolic process"/>
    <property type="evidence" value="ECO:0007669"/>
    <property type="project" value="InterPro"/>
</dbReference>
<feature type="domain" description="Glycosyl hydrolase family 13 catalytic" evidence="2">
    <location>
        <begin position="401"/>
        <end position="753"/>
    </location>
</feature>
<evidence type="ECO:0000313" key="4">
    <source>
        <dbReference type="Proteomes" id="UP000808337"/>
    </source>
</evidence>
<protein>
    <submittedName>
        <fullName evidence="3">T9SS type A sorting domain-containing protein</fullName>
    </submittedName>
</protein>
<feature type="chain" id="PRO_5039556403" evidence="1">
    <location>
        <begin position="25"/>
        <end position="950"/>
    </location>
</feature>
<dbReference type="Gene3D" id="3.20.20.80">
    <property type="entry name" value="Glycosidases"/>
    <property type="match status" value="1"/>
</dbReference>
<dbReference type="InterPro" id="IPR006047">
    <property type="entry name" value="GH13_cat_dom"/>
</dbReference>
<keyword evidence="1" id="KW-0732">Signal</keyword>
<dbReference type="NCBIfam" id="TIGR04183">
    <property type="entry name" value="Por_Secre_tail"/>
    <property type="match status" value="1"/>
</dbReference>
<name>A0A9D7XM77_9BACT</name>
<dbReference type="InterPro" id="IPR026444">
    <property type="entry name" value="Secre_tail"/>
</dbReference>
<sequence length="950" mass="107114">MMKFFKPCSLIAALFFLISYQSEAQGIDGNHRNSPVIWTVPAFPTKLDDVTVYFDASQGNGALAGFIGDVYAHTGVITNLSTSGSDWKHVVGNWGTADARVLMKRESANIYSISYKINTFYAIPANEEVLKLAFVFRNINGSVVGRDADGSDLYTDVAAVGAGLLLTLREPSAGDVLLHEGDSLKIDIAISDTASLMIFDDQTLIYSDIVDHAIFFYHPLNTGQHVLRFEATKDSTVTLEKEYYVLKNNPDKINPPNGTVNGLNYFSDTTYLFQLYAPLKEFVFLLCPQNGFQPDSNYQMHEAEDLATYWIELPRSWFTDGKNTYQYLINGGIRVADPLSEVVLDRNNDTGVKPSVMATLPPYPMGLTNGIVTAFDEDRQPYNFVVENFDKPEQTKLVIYELLVRDFLATHSFTTLLDTLDYFSKLGVNAIELMPIGEFEGNNSWGYNVSFPMAVDKYYGTREQLKQLIDAAHQRGIAVILDVVFNHVFSQSPLAQMYWDPVNSRPSAESPYLNVIAKHPFNVGYDMNHESAATKSWVKRILKYWITDFKVDGFRFDLSKGFTQFNSGSDAGLMAKYDASRITILKDYANSIWSHDPTSYVILEHFAENSEETALSNYGMMLWDNINFQFSQAAKGFSSDLEGIDYTFKGWNDPHAVGYMESHDEERVIYRVLNEGDSNGAYNTRTLATALKRLEAANAIFYSVPGPKMIWEFGELGYDFSINRCVNGTISNDCRLDPKPIRWDYLQDLNRKRLHDVIASMTYLKANYPTFSSTDFEFNDTNLYLKTVHLNDPAMDAVTLANFRVINSDINPKFQHTGIWYDYFSGDSIDVTDTQKKITFGPGEYRVYTSIRITPPNGFITGVRNLDVQKVEIYPSLLSDQHESIYGSIPEESNIETITLSDMTGKQLETHYSLSDEGFNLFLPSGLSSGMYVINVLTQDGYYVGKVVKE</sequence>
<dbReference type="Pfam" id="PF00128">
    <property type="entry name" value="Alpha-amylase"/>
    <property type="match status" value="2"/>
</dbReference>
<dbReference type="Proteomes" id="UP000808337">
    <property type="component" value="Unassembled WGS sequence"/>
</dbReference>
<evidence type="ECO:0000313" key="3">
    <source>
        <dbReference type="EMBL" id="MBK9981939.1"/>
    </source>
</evidence>
<dbReference type="CDD" id="cd11350">
    <property type="entry name" value="AmyAc_4"/>
    <property type="match status" value="1"/>
</dbReference>
<accession>A0A9D7XM77</accession>
<dbReference type="EMBL" id="JADKGY010000001">
    <property type="protein sequence ID" value="MBK9981939.1"/>
    <property type="molecule type" value="Genomic_DNA"/>
</dbReference>
<dbReference type="SUPFAM" id="SSF51445">
    <property type="entry name" value="(Trans)glycosidases"/>
    <property type="match status" value="1"/>
</dbReference>
<dbReference type="PANTHER" id="PTHR43002">
    <property type="entry name" value="GLYCOGEN DEBRANCHING ENZYME"/>
    <property type="match status" value="1"/>
</dbReference>